<evidence type="ECO:0000313" key="1">
    <source>
        <dbReference type="EMBL" id="RCG18226.1"/>
    </source>
</evidence>
<sequence length="174" mass="18050">MTHNCPNCAGPSDYGPGPCTSCACRNCQGGAFFGYDCSDCGGTGIRQDAPAAPVVPGILSDPAVHVAAAREMMRTMTGNAAVAEAALSARGLRPVSIAHGDAETPEDADLTYKVLPRLARESGTVQSTVGGNDYTTYLFAGPDAEQAAVRFIAAALGVAQSWWRITPTAQPKFR</sequence>
<organism evidence="1 2">
    <name type="scientific">Sphaerisporangium album</name>
    <dbReference type="NCBI Taxonomy" id="509200"/>
    <lineage>
        <taxon>Bacteria</taxon>
        <taxon>Bacillati</taxon>
        <taxon>Actinomycetota</taxon>
        <taxon>Actinomycetes</taxon>
        <taxon>Streptosporangiales</taxon>
        <taxon>Streptosporangiaceae</taxon>
        <taxon>Sphaerisporangium</taxon>
    </lineage>
</organism>
<name>A0A367EJF4_9ACTN</name>
<comment type="caution">
    <text evidence="1">The sequence shown here is derived from an EMBL/GenBank/DDBJ whole genome shotgun (WGS) entry which is preliminary data.</text>
</comment>
<dbReference type="RefSeq" id="WP_114033964.1">
    <property type="nucleotide sequence ID" value="NZ_QOIL01000038.1"/>
</dbReference>
<dbReference type="OrthoDB" id="135337at85012"/>
<evidence type="ECO:0000313" key="2">
    <source>
        <dbReference type="Proteomes" id="UP000253094"/>
    </source>
</evidence>
<protein>
    <submittedName>
        <fullName evidence="1">Uncharacterized protein</fullName>
    </submittedName>
</protein>
<dbReference type="Proteomes" id="UP000253094">
    <property type="component" value="Unassembled WGS sequence"/>
</dbReference>
<dbReference type="EMBL" id="QOIL01000038">
    <property type="protein sequence ID" value="RCG18226.1"/>
    <property type="molecule type" value="Genomic_DNA"/>
</dbReference>
<accession>A0A367EJF4</accession>
<reference evidence="1 2" key="1">
    <citation type="submission" date="2018-06" db="EMBL/GenBank/DDBJ databases">
        <title>Sphaerisporangium craniellae sp. nov., isolated from a marine sponge in the South China Sea.</title>
        <authorList>
            <person name="Li L."/>
        </authorList>
    </citation>
    <scope>NUCLEOTIDE SEQUENCE [LARGE SCALE GENOMIC DNA]</scope>
    <source>
        <strain evidence="1 2">CCTCC AA 208026</strain>
    </source>
</reference>
<gene>
    <name evidence="1" type="ORF">DQ384_39220</name>
</gene>
<proteinExistence type="predicted"/>
<dbReference type="AlphaFoldDB" id="A0A367EJF4"/>
<keyword evidence="2" id="KW-1185">Reference proteome</keyword>